<keyword evidence="6 15" id="KW-0808">Transferase</keyword>
<feature type="domain" description="MIR" evidence="17">
    <location>
        <begin position="330"/>
        <end position="385"/>
    </location>
</feature>
<feature type="transmembrane region" description="Helical" evidence="15">
    <location>
        <begin position="636"/>
        <end position="659"/>
    </location>
</feature>
<dbReference type="PANTHER" id="PTHR10050">
    <property type="entry name" value="DOLICHYL-PHOSPHATE-MANNOSE--PROTEIN MANNOSYLTRANSFERASE"/>
    <property type="match status" value="1"/>
</dbReference>
<evidence type="ECO:0000313" key="19">
    <source>
        <dbReference type="Proteomes" id="UP000005220"/>
    </source>
</evidence>
<feature type="region of interest" description="Disordered" evidence="16">
    <location>
        <begin position="1"/>
        <end position="22"/>
    </location>
</feature>
<comment type="catalytic activity">
    <reaction evidence="13 15">
        <text>a di-trans,poly-cis-dolichyl beta-D-mannosyl phosphate + L-threonyl-[protein] = 3-O-(alpha-D-mannosyl)-L-threonyl-[protein] + a di-trans,poly-cis-dolichyl phosphate + H(+)</text>
        <dbReference type="Rhea" id="RHEA:53396"/>
        <dbReference type="Rhea" id="RHEA-COMP:11060"/>
        <dbReference type="Rhea" id="RHEA-COMP:13547"/>
        <dbReference type="Rhea" id="RHEA-COMP:19498"/>
        <dbReference type="Rhea" id="RHEA-COMP:19501"/>
        <dbReference type="ChEBI" id="CHEBI:15378"/>
        <dbReference type="ChEBI" id="CHEBI:30013"/>
        <dbReference type="ChEBI" id="CHEBI:57683"/>
        <dbReference type="ChEBI" id="CHEBI:58211"/>
        <dbReference type="ChEBI" id="CHEBI:137323"/>
        <dbReference type="EC" id="2.4.1.109"/>
    </reaction>
</comment>
<proteinExistence type="inferred from homology"/>
<evidence type="ECO:0000256" key="13">
    <source>
        <dbReference type="ARBA" id="ARBA00045085"/>
    </source>
</evidence>
<dbReference type="AlphaFoldDB" id="H2B1C0"/>
<comment type="pathway">
    <text evidence="2 15">Protein modification; protein glycosylation.</text>
</comment>
<dbReference type="GO" id="GO:0097582">
    <property type="term" value="C:dolichyl-phosphate-mannose-protein mannosyltransferase Pmt1p-Pmt2p dimer complex"/>
    <property type="evidence" value="ECO:0007669"/>
    <property type="project" value="EnsemblFungi"/>
</dbReference>
<feature type="transmembrane region" description="Helical" evidence="15">
    <location>
        <begin position="277"/>
        <end position="297"/>
    </location>
</feature>
<dbReference type="InterPro" id="IPR036300">
    <property type="entry name" value="MIR_dom_sf"/>
</dbReference>
<evidence type="ECO:0000256" key="8">
    <source>
        <dbReference type="ARBA" id="ARBA00022737"/>
    </source>
</evidence>
<dbReference type="EC" id="2.4.1.109" evidence="4 15"/>
<evidence type="ECO:0000256" key="2">
    <source>
        <dbReference type="ARBA" id="ARBA00004922"/>
    </source>
</evidence>
<keyword evidence="19" id="KW-1185">Reference proteome</keyword>
<feature type="domain" description="MIR" evidence="17">
    <location>
        <begin position="398"/>
        <end position="454"/>
    </location>
</feature>
<evidence type="ECO:0000256" key="3">
    <source>
        <dbReference type="ARBA" id="ARBA00007222"/>
    </source>
</evidence>
<accession>H2B1C0</accession>
<dbReference type="Gene3D" id="2.80.10.50">
    <property type="match status" value="1"/>
</dbReference>
<dbReference type="InterPro" id="IPR027005">
    <property type="entry name" value="PMT-like"/>
</dbReference>
<dbReference type="FunFam" id="2.80.10.50:FF:000012">
    <property type="entry name" value="Protein O-mannosyl-transferase 1"/>
    <property type="match status" value="1"/>
</dbReference>
<dbReference type="GO" id="GO:0004169">
    <property type="term" value="F:dolichyl-phosphate-mannose-protein mannosyltransferase activity"/>
    <property type="evidence" value="ECO:0007669"/>
    <property type="project" value="UniProtKB-UniRule"/>
</dbReference>
<dbReference type="KEGG" id="kaf:KAFR_0K00650"/>
<comment type="subcellular location">
    <subcellularLocation>
        <location evidence="1 15">Endoplasmic reticulum membrane</location>
        <topology evidence="1 15">Multi-pass membrane protein</topology>
    </subcellularLocation>
</comment>
<dbReference type="GO" id="GO:0032527">
    <property type="term" value="P:protein exit from endoplasmic reticulum"/>
    <property type="evidence" value="ECO:0007669"/>
    <property type="project" value="EnsemblFungi"/>
</dbReference>
<dbReference type="Pfam" id="PF02815">
    <property type="entry name" value="MIR"/>
    <property type="match status" value="1"/>
</dbReference>
<evidence type="ECO:0000256" key="4">
    <source>
        <dbReference type="ARBA" id="ARBA00012839"/>
    </source>
</evidence>
<keyword evidence="11 15" id="KW-0472">Membrane</keyword>
<dbReference type="GO" id="GO:1900101">
    <property type="term" value="P:regulation of endoplasmic reticulum unfolded protein response"/>
    <property type="evidence" value="ECO:0007669"/>
    <property type="project" value="EnsemblFungi"/>
</dbReference>
<keyword evidence="10 15" id="KW-1133">Transmembrane helix</keyword>
<evidence type="ECO:0000256" key="9">
    <source>
        <dbReference type="ARBA" id="ARBA00022824"/>
    </source>
</evidence>
<feature type="transmembrane region" description="Helical" evidence="15">
    <location>
        <begin position="246"/>
        <end position="265"/>
    </location>
</feature>
<comment type="function">
    <text evidence="15">Transfers mannose from Dol-P-mannose to Ser or Thr residues on proteins.</text>
</comment>
<organism evidence="18 19">
    <name type="scientific">Kazachstania africana (strain ATCC 22294 / BCRC 22015 / CBS 2517 / CECT 1963 / NBRC 1671 / NRRL Y-8276)</name>
    <name type="common">Yeast</name>
    <name type="synonym">Kluyveromyces africanus</name>
    <dbReference type="NCBI Taxonomy" id="1071382"/>
    <lineage>
        <taxon>Eukaryota</taxon>
        <taxon>Fungi</taxon>
        <taxon>Dikarya</taxon>
        <taxon>Ascomycota</taxon>
        <taxon>Saccharomycotina</taxon>
        <taxon>Saccharomycetes</taxon>
        <taxon>Saccharomycetales</taxon>
        <taxon>Saccharomycetaceae</taxon>
        <taxon>Kazachstania</taxon>
    </lineage>
</organism>
<dbReference type="eggNOG" id="KOG3359">
    <property type="taxonomic scope" value="Eukaryota"/>
</dbReference>
<evidence type="ECO:0000256" key="1">
    <source>
        <dbReference type="ARBA" id="ARBA00004477"/>
    </source>
</evidence>
<keyword evidence="5 15" id="KW-0328">Glycosyltransferase</keyword>
<dbReference type="STRING" id="1071382.H2B1C0"/>
<keyword evidence="7 15" id="KW-0812">Transmembrane</keyword>
<evidence type="ECO:0000256" key="6">
    <source>
        <dbReference type="ARBA" id="ARBA00022679"/>
    </source>
</evidence>
<protein>
    <recommendedName>
        <fullName evidence="4 15">Dolichyl-phosphate-mannose--protein mannosyltransferase</fullName>
        <ecNumber evidence="4 15">2.4.1.109</ecNumber>
    </recommendedName>
</protein>
<dbReference type="RefSeq" id="XP_003959555.1">
    <property type="nucleotide sequence ID" value="XM_003959506.1"/>
</dbReference>
<dbReference type="Pfam" id="PF16192">
    <property type="entry name" value="PMT_4TMC"/>
    <property type="match status" value="1"/>
</dbReference>
<evidence type="ECO:0000256" key="11">
    <source>
        <dbReference type="ARBA" id="ARBA00023136"/>
    </source>
</evidence>
<comment type="similarity">
    <text evidence="3 15">Belongs to the glycosyltransferase 39 family.</text>
</comment>
<dbReference type="HOGENOM" id="CLU_008438_5_0_1"/>
<dbReference type="GeneID" id="13886609"/>
<feature type="transmembrane region" description="Helical" evidence="15">
    <location>
        <begin position="190"/>
        <end position="211"/>
    </location>
</feature>
<feature type="transmembrane region" description="Helical" evidence="15">
    <location>
        <begin position="603"/>
        <end position="624"/>
    </location>
</feature>
<name>H2B1C0_KAZAF</name>
<evidence type="ECO:0000256" key="7">
    <source>
        <dbReference type="ARBA" id="ARBA00022692"/>
    </source>
</evidence>
<dbReference type="OrthoDB" id="292747at2759"/>
<keyword evidence="12" id="KW-0325">Glycoprotein</keyword>
<dbReference type="PROSITE" id="PS50919">
    <property type="entry name" value="MIR"/>
    <property type="match status" value="2"/>
</dbReference>
<evidence type="ECO:0000313" key="18">
    <source>
        <dbReference type="EMBL" id="CCF60420.1"/>
    </source>
</evidence>
<feature type="transmembrane region" description="Helical" evidence="15">
    <location>
        <begin position="665"/>
        <end position="687"/>
    </location>
</feature>
<dbReference type="CDD" id="cd23284">
    <property type="entry name" value="beta-trefoil_MIR_PMT2-like"/>
    <property type="match status" value="1"/>
</dbReference>
<dbReference type="PANTHER" id="PTHR10050:SF46">
    <property type="entry name" value="PROTEIN O-MANNOSYL-TRANSFERASE 2"/>
    <property type="match status" value="1"/>
</dbReference>
<evidence type="ECO:0000256" key="12">
    <source>
        <dbReference type="ARBA" id="ARBA00023180"/>
    </source>
</evidence>
<comment type="catalytic activity">
    <reaction evidence="14 15">
        <text>a di-trans,poly-cis-dolichyl beta-D-mannosyl phosphate + L-seryl-[protein] = 3-O-(alpha-D-mannosyl)-L-seryl-[protein] + a di-trans,poly-cis-dolichyl phosphate + H(+)</text>
        <dbReference type="Rhea" id="RHEA:17377"/>
        <dbReference type="Rhea" id="RHEA-COMP:9863"/>
        <dbReference type="Rhea" id="RHEA-COMP:13546"/>
        <dbReference type="Rhea" id="RHEA-COMP:19498"/>
        <dbReference type="Rhea" id="RHEA-COMP:19501"/>
        <dbReference type="ChEBI" id="CHEBI:15378"/>
        <dbReference type="ChEBI" id="CHEBI:29999"/>
        <dbReference type="ChEBI" id="CHEBI:57683"/>
        <dbReference type="ChEBI" id="CHEBI:58211"/>
        <dbReference type="ChEBI" id="CHEBI:137321"/>
        <dbReference type="EC" id="2.4.1.109"/>
    </reaction>
</comment>
<evidence type="ECO:0000256" key="15">
    <source>
        <dbReference type="RuleBase" id="RU367007"/>
    </source>
</evidence>
<feature type="transmembrane region" description="Helical" evidence="15">
    <location>
        <begin position="151"/>
        <end position="178"/>
    </location>
</feature>
<evidence type="ECO:0000256" key="16">
    <source>
        <dbReference type="SAM" id="MobiDB-lite"/>
    </source>
</evidence>
<gene>
    <name evidence="18" type="primary">KAFR0K00650</name>
    <name evidence="18" type="ORF">KAFR_0K00650</name>
</gene>
<reference evidence="18 19" key="1">
    <citation type="journal article" date="2011" name="Proc. Natl. Acad. Sci. U.S.A.">
        <title>Evolutionary erosion of yeast sex chromosomes by mating-type switching accidents.</title>
        <authorList>
            <person name="Gordon J.L."/>
            <person name="Armisen D."/>
            <person name="Proux-Wera E."/>
            <person name="Oheigeartaigh S.S."/>
            <person name="Byrne K.P."/>
            <person name="Wolfe K.H."/>
        </authorList>
    </citation>
    <scope>NUCLEOTIDE SEQUENCE [LARGE SCALE GENOMIC DNA]</scope>
    <source>
        <strain evidence="19">ATCC 22294 / BCRC 22015 / CBS 2517 / CECT 1963 / NBRC 1671 / NRRL Y-8276</strain>
    </source>
</reference>
<feature type="compositionally biased region" description="Basic and acidic residues" evidence="16">
    <location>
        <begin position="10"/>
        <end position="22"/>
    </location>
</feature>
<dbReference type="GO" id="GO:0009272">
    <property type="term" value="P:fungal-type cell wall biogenesis"/>
    <property type="evidence" value="ECO:0007669"/>
    <property type="project" value="EnsemblFungi"/>
</dbReference>
<dbReference type="UniPathway" id="UPA00378"/>
<dbReference type="InterPro" id="IPR032421">
    <property type="entry name" value="PMT_4TMC"/>
</dbReference>
<dbReference type="Proteomes" id="UP000005220">
    <property type="component" value="Chromosome 11"/>
</dbReference>
<evidence type="ECO:0000256" key="5">
    <source>
        <dbReference type="ARBA" id="ARBA00022676"/>
    </source>
</evidence>
<evidence type="ECO:0000256" key="14">
    <source>
        <dbReference type="ARBA" id="ARBA00045102"/>
    </source>
</evidence>
<keyword evidence="9 15" id="KW-0256">Endoplasmic reticulum</keyword>
<sequence>MMSSTTGYGSHEKSPESQLRHRDINAKSELIQEKVNEREDLSKTGKVNPLLRLEAFVMPIVFTLLALFTRMYRINANSHVVWDEAHFGSFGSYYLKHEFYHDVHPPLGKMLVGFSGYLAGYNGSFDFASGAEYPDYVDFVKMRIFNASFSAMCVPLAYFTAKAIGFSLPGVWFFTVLVLFENTYCTLGRFILLDSMLLCFTVASFFCFVKFHNERKKPFGRKWWKWMCLTGISLGCTISVKMVGLFVISLVGIYTIVDLWNFLGEKSMPWKTYINHWLARILGLIILPLAVFMWSFYMHFTLLTNSGSGDAVMSSLYQATLIGSEVGAGPRDVAIGSSIITIKNQKLGGALLHSHYQLYPTGSQQQQITAYGFKDNNNEWFFDRARGLVNWNETETDDEFVKNGNSYRLVHRGTGRNLHTHPVLAAMTKSEWEVAGYGDHEIGDLKDNWVIEVIEQKNDEDPDKIHPLTTLFRIRSDVMDCHLAQTDKSLPEWGFRQGEIVCLRNAHKNDKRTWWNIETHENERLPEAPEDFKFPKPGFLESFIHLNRAMMASNNALVTADDKYDPLASSAWEWPTLHTGLRLNHWGDENVKYYLLGTPVSTWGSSIAVLGFMIYVAILILRWQRQYSDLTDSTDLNLFLIGGFYPLLGWGLHFMPFVIMSRVTYVHHYLPALYFALIIFTYVLEACTKRLLKTKFGRVSRLMIFTTLTLSVTACFAYFAPISFGMDGPKEQYAYLGWFSNWIIGHDLQL</sequence>
<dbReference type="SUPFAM" id="SSF82109">
    <property type="entry name" value="MIR domain"/>
    <property type="match status" value="1"/>
</dbReference>
<dbReference type="SMART" id="SM00472">
    <property type="entry name" value="MIR"/>
    <property type="match status" value="3"/>
</dbReference>
<dbReference type="InParanoid" id="H2B1C0"/>
<dbReference type="Pfam" id="PF02366">
    <property type="entry name" value="PMT"/>
    <property type="match status" value="1"/>
</dbReference>
<feature type="transmembrane region" description="Helical" evidence="15">
    <location>
        <begin position="50"/>
        <end position="68"/>
    </location>
</feature>
<evidence type="ECO:0000259" key="17">
    <source>
        <dbReference type="PROSITE" id="PS50919"/>
    </source>
</evidence>
<dbReference type="GO" id="GO:0036503">
    <property type="term" value="P:ERAD pathway"/>
    <property type="evidence" value="ECO:0007669"/>
    <property type="project" value="EnsemblFungi"/>
</dbReference>
<evidence type="ECO:0000256" key="10">
    <source>
        <dbReference type="ARBA" id="ARBA00022989"/>
    </source>
</evidence>
<feature type="transmembrane region" description="Helical" evidence="15">
    <location>
        <begin position="699"/>
        <end position="720"/>
    </location>
</feature>
<dbReference type="GO" id="GO:0097584">
    <property type="term" value="C:dolichyl-phosphate-mannose-protein mannosyltransferase Pmt5p-Pmt2p dimer complex"/>
    <property type="evidence" value="ECO:0007669"/>
    <property type="project" value="EnsemblFungi"/>
</dbReference>
<dbReference type="InterPro" id="IPR016093">
    <property type="entry name" value="MIR_motif"/>
</dbReference>
<keyword evidence="8" id="KW-0677">Repeat</keyword>
<dbReference type="EMBL" id="HE650831">
    <property type="protein sequence ID" value="CCF60420.1"/>
    <property type="molecule type" value="Genomic_DNA"/>
</dbReference>
<dbReference type="InterPro" id="IPR003342">
    <property type="entry name" value="ArnT-like_N"/>
</dbReference>